<dbReference type="RefSeq" id="WP_169791587.1">
    <property type="nucleotide sequence ID" value="NZ_CP011125.1"/>
</dbReference>
<gene>
    <name evidence="12" type="ORF">DB32_005775</name>
</gene>
<dbReference type="InterPro" id="IPR000014">
    <property type="entry name" value="PAS"/>
</dbReference>
<dbReference type="CDD" id="cd00082">
    <property type="entry name" value="HisKA"/>
    <property type="match status" value="1"/>
</dbReference>
<dbReference type="Pfam" id="PF02518">
    <property type="entry name" value="HATPase_c"/>
    <property type="match status" value="1"/>
</dbReference>
<feature type="domain" description="Histidine kinase" evidence="8">
    <location>
        <begin position="867"/>
        <end position="1085"/>
    </location>
</feature>
<dbReference type="EMBL" id="CP011125">
    <property type="protein sequence ID" value="AKF08626.1"/>
    <property type="molecule type" value="Genomic_DNA"/>
</dbReference>
<dbReference type="Gene3D" id="1.10.287.130">
    <property type="match status" value="1"/>
</dbReference>
<evidence type="ECO:0000256" key="1">
    <source>
        <dbReference type="ARBA" id="ARBA00000085"/>
    </source>
</evidence>
<dbReference type="GO" id="GO:0006355">
    <property type="term" value="P:regulation of DNA-templated transcription"/>
    <property type="evidence" value="ECO:0007669"/>
    <property type="project" value="InterPro"/>
</dbReference>
<dbReference type="SUPFAM" id="SSF55785">
    <property type="entry name" value="PYP-like sensor domain (PAS domain)"/>
    <property type="match status" value="3"/>
</dbReference>
<evidence type="ECO:0000256" key="3">
    <source>
        <dbReference type="ARBA" id="ARBA00022553"/>
    </source>
</evidence>
<evidence type="ECO:0000256" key="6">
    <source>
        <dbReference type="PROSITE-ProRule" id="PRU00169"/>
    </source>
</evidence>
<dbReference type="InterPro" id="IPR036890">
    <property type="entry name" value="HATPase_C_sf"/>
</dbReference>
<dbReference type="InterPro" id="IPR003594">
    <property type="entry name" value="HATPase_dom"/>
</dbReference>
<keyword evidence="4" id="KW-0808">Transferase</keyword>
<dbReference type="CDD" id="cd00075">
    <property type="entry name" value="HATPase"/>
    <property type="match status" value="1"/>
</dbReference>
<dbReference type="Pfam" id="PF08448">
    <property type="entry name" value="PAS_4"/>
    <property type="match status" value="2"/>
</dbReference>
<evidence type="ECO:0000313" key="12">
    <source>
        <dbReference type="EMBL" id="AKF08626.1"/>
    </source>
</evidence>
<dbReference type="InterPro" id="IPR001789">
    <property type="entry name" value="Sig_transdc_resp-reg_receiver"/>
</dbReference>
<dbReference type="Gene3D" id="3.30.450.20">
    <property type="entry name" value="PAS domain"/>
    <property type="match status" value="3"/>
</dbReference>
<dbReference type="GO" id="GO:0000155">
    <property type="term" value="F:phosphorelay sensor kinase activity"/>
    <property type="evidence" value="ECO:0007669"/>
    <property type="project" value="InterPro"/>
</dbReference>
<evidence type="ECO:0000256" key="4">
    <source>
        <dbReference type="ARBA" id="ARBA00022679"/>
    </source>
</evidence>
<dbReference type="InterPro" id="IPR005467">
    <property type="entry name" value="His_kinase_dom"/>
</dbReference>
<dbReference type="PROSITE" id="PS50113">
    <property type="entry name" value="PAC"/>
    <property type="match status" value="1"/>
</dbReference>
<dbReference type="PROSITE" id="PS50112">
    <property type="entry name" value="PAS"/>
    <property type="match status" value="2"/>
</dbReference>
<evidence type="ECO:0000259" key="9">
    <source>
        <dbReference type="PROSITE" id="PS50110"/>
    </source>
</evidence>
<dbReference type="Pfam" id="PF01590">
    <property type="entry name" value="GAF"/>
    <property type="match status" value="2"/>
</dbReference>
<dbReference type="SUPFAM" id="SSF55874">
    <property type="entry name" value="ATPase domain of HSP90 chaperone/DNA topoisomerase II/histidine kinase"/>
    <property type="match status" value="1"/>
</dbReference>
<dbReference type="InterPro" id="IPR003018">
    <property type="entry name" value="GAF"/>
</dbReference>
<dbReference type="Gene3D" id="3.30.565.10">
    <property type="entry name" value="Histidine kinase-like ATPase, C-terminal domain"/>
    <property type="match status" value="1"/>
</dbReference>
<dbReference type="PANTHER" id="PTHR43547">
    <property type="entry name" value="TWO-COMPONENT HISTIDINE KINASE"/>
    <property type="match status" value="1"/>
</dbReference>
<evidence type="ECO:0000259" key="10">
    <source>
        <dbReference type="PROSITE" id="PS50112"/>
    </source>
</evidence>
<dbReference type="InterPro" id="IPR029016">
    <property type="entry name" value="GAF-like_dom_sf"/>
</dbReference>
<dbReference type="Proteomes" id="UP000034883">
    <property type="component" value="Chromosome"/>
</dbReference>
<evidence type="ECO:0000313" key="13">
    <source>
        <dbReference type="Proteomes" id="UP000034883"/>
    </source>
</evidence>
<protein>
    <recommendedName>
        <fullName evidence="2">histidine kinase</fullName>
        <ecNumber evidence="2">2.7.13.3</ecNumber>
    </recommendedName>
</protein>
<evidence type="ECO:0000259" key="11">
    <source>
        <dbReference type="PROSITE" id="PS50113"/>
    </source>
</evidence>
<dbReference type="KEGG" id="samy:DB32_005775"/>
<evidence type="ECO:0000256" key="2">
    <source>
        <dbReference type="ARBA" id="ARBA00012438"/>
    </source>
</evidence>
<dbReference type="PRINTS" id="PR00344">
    <property type="entry name" value="BCTRLSENSOR"/>
</dbReference>
<dbReference type="SMART" id="SM00065">
    <property type="entry name" value="GAF"/>
    <property type="match status" value="2"/>
</dbReference>
<dbReference type="EC" id="2.7.13.3" evidence="2"/>
<feature type="domain" description="PAS" evidence="10">
    <location>
        <begin position="1"/>
        <end position="64"/>
    </location>
</feature>
<dbReference type="STRING" id="927083.DB32_005775"/>
<dbReference type="InterPro" id="IPR013767">
    <property type="entry name" value="PAS_fold"/>
</dbReference>
<dbReference type="SMART" id="SM00086">
    <property type="entry name" value="PAC"/>
    <property type="match status" value="3"/>
</dbReference>
<feature type="domain" description="PAS" evidence="10">
    <location>
        <begin position="557"/>
        <end position="626"/>
    </location>
</feature>
<dbReference type="SUPFAM" id="SSF52172">
    <property type="entry name" value="CheY-like"/>
    <property type="match status" value="1"/>
</dbReference>
<dbReference type="InterPro" id="IPR035965">
    <property type="entry name" value="PAS-like_dom_sf"/>
</dbReference>
<evidence type="ECO:0000259" key="8">
    <source>
        <dbReference type="PROSITE" id="PS50109"/>
    </source>
</evidence>
<dbReference type="PANTHER" id="PTHR43547:SF2">
    <property type="entry name" value="HYBRID SIGNAL TRANSDUCTION HISTIDINE KINASE C"/>
    <property type="match status" value="1"/>
</dbReference>
<sequence>MIDAVPTLVAYVDADERYRFVNRAYETFLGCSRAEVLGQSVREVLGDAAYAALDHLVRAALSGRIVSYQAEIPFRRAGKRWVDVVYTPDVDASGRVLGFVALAQDVAERKAQEAAHAAMLERERSLVAQLESSNARMHDLLAQLPAIVSVTRGPEHRYELVSPTGAAVFGRFAQAGCTVQDALDALGARSSDAIARYDHVFRTGDTVVQRIRYVIPGEHGARSDERTFDVRLQPRRAPDGSIEGVISFAVDITEKERADARQALLVEWSRMLSGTLDVTTALERLAALIVPQLGDDVVVRVLGEDGTIRQVAERSTIPEREAALRAMRDKGALAGGPSPTARTIETGETVFLPVIDDALLERIARDEEHLALLRGLAARSAISVPLVAQGEVLGAIGIGLTASPRDYEPADVALAEELGRRAGAAVAHARDQQALRAARERDRFLAEATRLLAESLDPSETIERTTALAVPLLADVCTVRELDDAPETSSDAELVLPLARAGRALGSLRLAMSSSGRRFEPWHRELAGELAARAAVALDHAQLYRATRESAARAQRALGTLDAVVRASPLAVMLLDLDGCVRMWNRSAERIFGWSEDEVLGRVLPAIDPHELEAFREQLCRVAAGATLREHEMRARRRDGSFDALVWAAPVEGASAAQVLVKVADVGDRKRIDAALASSARRLSVIAEVSRTFAEAGLDPELATRAIARIVAEQLGDGAILCLVTPDGTSLEIVAEHHVDPQHHALAFAAFAKVFPIDGSLAGSVVRSGEPLRLDTRERAGERALSDAGRRYVERVGTNDILIVPLRLRGVVLGTLGVSRERPRPYDPDDLALLEEIADRAAYVIENARLYRTAQDATRLRDEFLATVSHELRTPLNALVGWTQLARDKATDAPFLGRALTTIHRNAMLQAKLVDDLLDVSRMITGKLRLERRRIRAEEPVRAAIDVLAAAADARRIALQVIVADDAGDVVGDAARLQQVTWNLVSNAVKFAPERSTVEVSLTREQGELVLRVRDEGIGFEPSFAPHLFERFRQAHATPGTGKGGLGLGLSIVRHLVELHGGRVRASSDGLGRGALFEVRIPTGGAPEKTVDDVEALPPSEPPPPLRSDARLDGIRVLVAEDDADAREALRASLVDRGASVIVAEDGRVALELFDVEMPDVVISDIAMPHLDGYALLRALRQRTDRASSIPAVAVTAFARPEDEWRARDAGFSRHVAKPIDGATLVAIVSELCGRSG</sequence>
<dbReference type="SMART" id="SM00387">
    <property type="entry name" value="HATPase_c"/>
    <property type="match status" value="1"/>
</dbReference>
<dbReference type="PROSITE" id="PS50109">
    <property type="entry name" value="HIS_KIN"/>
    <property type="match status" value="1"/>
</dbReference>
<dbReference type="FunFam" id="3.30.565.10:FF:000006">
    <property type="entry name" value="Sensor histidine kinase WalK"/>
    <property type="match status" value="1"/>
</dbReference>
<dbReference type="InterPro" id="IPR011006">
    <property type="entry name" value="CheY-like_superfamily"/>
</dbReference>
<feature type="modified residue" description="4-aspartylphosphate" evidence="6">
    <location>
        <position position="1165"/>
    </location>
</feature>
<dbReference type="InterPro" id="IPR003661">
    <property type="entry name" value="HisK_dim/P_dom"/>
</dbReference>
<dbReference type="Pfam" id="PF00989">
    <property type="entry name" value="PAS"/>
    <property type="match status" value="1"/>
</dbReference>
<dbReference type="AlphaFoldDB" id="A0A0F6YJX9"/>
<dbReference type="InterPro" id="IPR000700">
    <property type="entry name" value="PAS-assoc_C"/>
</dbReference>
<reference evidence="12 13" key="1">
    <citation type="submission" date="2015-03" db="EMBL/GenBank/DDBJ databases">
        <title>Genome assembly of Sandaracinus amylolyticus DSM 53668.</title>
        <authorList>
            <person name="Sharma G."/>
            <person name="Subramanian S."/>
        </authorList>
    </citation>
    <scope>NUCLEOTIDE SEQUENCE [LARGE SCALE GENOMIC DNA]</scope>
    <source>
        <strain evidence="12 13">DSM 53668</strain>
    </source>
</reference>
<keyword evidence="3 6" id="KW-0597">Phosphoprotein</keyword>
<dbReference type="InterPro" id="IPR036097">
    <property type="entry name" value="HisK_dim/P_sf"/>
</dbReference>
<feature type="region of interest" description="Disordered" evidence="7">
    <location>
        <begin position="1087"/>
        <end position="1108"/>
    </location>
</feature>
<dbReference type="SMART" id="SM00448">
    <property type="entry name" value="REC"/>
    <property type="match status" value="1"/>
</dbReference>
<dbReference type="NCBIfam" id="TIGR00229">
    <property type="entry name" value="sensory_box"/>
    <property type="match status" value="2"/>
</dbReference>
<dbReference type="CDD" id="cd00130">
    <property type="entry name" value="PAS"/>
    <property type="match status" value="2"/>
</dbReference>
<comment type="catalytic activity">
    <reaction evidence="1">
        <text>ATP + protein L-histidine = ADP + protein N-phospho-L-histidine.</text>
        <dbReference type="EC" id="2.7.13.3"/>
    </reaction>
</comment>
<keyword evidence="13" id="KW-1185">Reference proteome</keyword>
<organism evidence="12 13">
    <name type="scientific">Sandaracinus amylolyticus</name>
    <dbReference type="NCBI Taxonomy" id="927083"/>
    <lineage>
        <taxon>Bacteria</taxon>
        <taxon>Pseudomonadati</taxon>
        <taxon>Myxococcota</taxon>
        <taxon>Polyangia</taxon>
        <taxon>Polyangiales</taxon>
        <taxon>Sandaracinaceae</taxon>
        <taxon>Sandaracinus</taxon>
    </lineage>
</organism>
<dbReference type="InterPro" id="IPR001610">
    <property type="entry name" value="PAC"/>
</dbReference>
<dbReference type="Gene3D" id="3.30.450.40">
    <property type="match status" value="3"/>
</dbReference>
<dbReference type="InterPro" id="IPR004358">
    <property type="entry name" value="Sig_transdc_His_kin-like_C"/>
</dbReference>
<dbReference type="Pfam" id="PF00072">
    <property type="entry name" value="Response_reg"/>
    <property type="match status" value="1"/>
</dbReference>
<dbReference type="Pfam" id="PF00512">
    <property type="entry name" value="HisKA"/>
    <property type="match status" value="1"/>
</dbReference>
<dbReference type="SUPFAM" id="SSF47384">
    <property type="entry name" value="Homodimeric domain of signal transducing histidine kinase"/>
    <property type="match status" value="1"/>
</dbReference>
<dbReference type="InterPro" id="IPR013656">
    <property type="entry name" value="PAS_4"/>
</dbReference>
<dbReference type="PROSITE" id="PS50110">
    <property type="entry name" value="RESPONSE_REGULATORY"/>
    <property type="match status" value="1"/>
</dbReference>
<keyword evidence="5" id="KW-0418">Kinase</keyword>
<proteinExistence type="predicted"/>
<dbReference type="Gene3D" id="3.40.50.2300">
    <property type="match status" value="1"/>
</dbReference>
<feature type="domain" description="PAC" evidence="11">
    <location>
        <begin position="66"/>
        <end position="118"/>
    </location>
</feature>
<name>A0A0F6YJX9_9BACT</name>
<dbReference type="SMART" id="SM00388">
    <property type="entry name" value="HisKA"/>
    <property type="match status" value="1"/>
</dbReference>
<dbReference type="SMART" id="SM00091">
    <property type="entry name" value="PAS"/>
    <property type="match status" value="2"/>
</dbReference>
<evidence type="ECO:0000256" key="7">
    <source>
        <dbReference type="SAM" id="MobiDB-lite"/>
    </source>
</evidence>
<accession>A0A0F6YJX9</accession>
<feature type="domain" description="Response regulatory" evidence="9">
    <location>
        <begin position="1116"/>
        <end position="1233"/>
    </location>
</feature>
<evidence type="ECO:0000256" key="5">
    <source>
        <dbReference type="ARBA" id="ARBA00022777"/>
    </source>
</evidence>
<dbReference type="SUPFAM" id="SSF55781">
    <property type="entry name" value="GAF domain-like"/>
    <property type="match status" value="3"/>
</dbReference>